<organism evidence="1">
    <name type="scientific">Homo sapiens</name>
    <name type="common">Human</name>
    <dbReference type="NCBI Taxonomy" id="9606"/>
    <lineage>
        <taxon>Eukaryota</taxon>
        <taxon>Metazoa</taxon>
        <taxon>Chordata</taxon>
        <taxon>Craniata</taxon>
        <taxon>Vertebrata</taxon>
        <taxon>Euteleostomi</taxon>
        <taxon>Mammalia</taxon>
        <taxon>Eutheria</taxon>
        <taxon>Euarchontoglires</taxon>
        <taxon>Primates</taxon>
        <taxon>Haplorrhini</taxon>
        <taxon>Catarrhini</taxon>
        <taxon>Hominidae</taxon>
        <taxon>Homo</taxon>
    </lineage>
</organism>
<dbReference type="ChiTaRS" id="ZBTB8A">
    <property type="organism name" value="human"/>
</dbReference>
<proteinExistence type="predicted"/>
<dbReference type="EMBL" id="HF583560">
    <property type="protein sequence ID" value="CCQ43057.1"/>
    <property type="molecule type" value="Genomic_DNA"/>
</dbReference>
<accession>L8EC71</accession>
<reference evidence="1" key="1">
    <citation type="journal article" date="2013" name="PLoS ONE">
        <title>Direct detection of alternative open reading frames translation products in human significantly expands the proteome.</title>
        <authorList>
            <person name="Vanderperre B."/>
            <person name="Lucier J.-F."/>
            <person name="Motard J."/>
            <person name="Tremblay G."/>
            <person name="Vanderperre S."/>
            <person name="Wisztorski M."/>
            <person name="Salzet M."/>
            <person name="Boisvert F.-M."/>
            <person name="Roucou X."/>
        </authorList>
    </citation>
    <scope>NUCLEOTIDE SEQUENCE</scope>
</reference>
<name>L8EC71_HUMAN</name>
<dbReference type="AlphaFoldDB" id="L8EC71"/>
<sequence>MYFLSEVDTISDLQMRKLRSESLREKTDDWTGSDFKQSSFSLLSLYVS</sequence>
<protein>
    <submittedName>
        <fullName evidence="1">Alternative protein ZBTB8A</fullName>
    </submittedName>
</protein>
<gene>
    <name evidence="1" type="primary">ZBTB8A</name>
</gene>
<dbReference type="OrthoDB" id="624345at2759"/>
<evidence type="ECO:0000313" key="1">
    <source>
        <dbReference type="EMBL" id="CCQ43057.1"/>
    </source>
</evidence>